<dbReference type="Pfam" id="PF04397">
    <property type="entry name" value="LytTR"/>
    <property type="match status" value="1"/>
</dbReference>
<name>A0A9D1PDM8_9FIRM</name>
<evidence type="ECO:0000313" key="6">
    <source>
        <dbReference type="EMBL" id="HIV39290.1"/>
    </source>
</evidence>
<evidence type="ECO:0000256" key="1">
    <source>
        <dbReference type="ARBA" id="ARBA00018672"/>
    </source>
</evidence>
<reference evidence="6" key="2">
    <citation type="submission" date="2021-04" db="EMBL/GenBank/DDBJ databases">
        <authorList>
            <person name="Gilroy R."/>
        </authorList>
    </citation>
    <scope>NUCLEOTIDE SEQUENCE</scope>
    <source>
        <strain evidence="6">CHK195-9823</strain>
    </source>
</reference>
<dbReference type="InterPro" id="IPR046947">
    <property type="entry name" value="LytR-like"/>
</dbReference>
<feature type="modified residue" description="4-aspartylphosphate" evidence="3">
    <location>
        <position position="57"/>
    </location>
</feature>
<keyword evidence="3" id="KW-0597">Phosphoprotein</keyword>
<evidence type="ECO:0000259" key="5">
    <source>
        <dbReference type="PROSITE" id="PS50930"/>
    </source>
</evidence>
<organism evidence="6 7">
    <name type="scientific">Candidatus Blautia stercorigallinarum</name>
    <dbReference type="NCBI Taxonomy" id="2838501"/>
    <lineage>
        <taxon>Bacteria</taxon>
        <taxon>Bacillati</taxon>
        <taxon>Bacillota</taxon>
        <taxon>Clostridia</taxon>
        <taxon>Lachnospirales</taxon>
        <taxon>Lachnospiraceae</taxon>
        <taxon>Blautia</taxon>
    </lineage>
</organism>
<evidence type="ECO:0000313" key="7">
    <source>
        <dbReference type="Proteomes" id="UP000886814"/>
    </source>
</evidence>
<protein>
    <recommendedName>
        <fullName evidence="1">Stage 0 sporulation protein A homolog</fullName>
    </recommendedName>
</protein>
<evidence type="ECO:0000256" key="2">
    <source>
        <dbReference type="ARBA" id="ARBA00024867"/>
    </source>
</evidence>
<dbReference type="PROSITE" id="PS50930">
    <property type="entry name" value="HTH_LYTTR"/>
    <property type="match status" value="1"/>
</dbReference>
<dbReference type="InterPro" id="IPR011006">
    <property type="entry name" value="CheY-like_superfamily"/>
</dbReference>
<dbReference type="SMART" id="SM00850">
    <property type="entry name" value="LytTR"/>
    <property type="match status" value="1"/>
</dbReference>
<dbReference type="GO" id="GO:0000156">
    <property type="term" value="F:phosphorelay response regulator activity"/>
    <property type="evidence" value="ECO:0007669"/>
    <property type="project" value="InterPro"/>
</dbReference>
<dbReference type="InterPro" id="IPR007492">
    <property type="entry name" value="LytTR_DNA-bd_dom"/>
</dbReference>
<dbReference type="Gene3D" id="2.40.50.1020">
    <property type="entry name" value="LytTr DNA-binding domain"/>
    <property type="match status" value="1"/>
</dbReference>
<dbReference type="Pfam" id="PF00072">
    <property type="entry name" value="Response_reg"/>
    <property type="match status" value="1"/>
</dbReference>
<dbReference type="Proteomes" id="UP000886814">
    <property type="component" value="Unassembled WGS sequence"/>
</dbReference>
<feature type="domain" description="Response regulatory" evidence="4">
    <location>
        <begin position="2"/>
        <end position="120"/>
    </location>
</feature>
<dbReference type="EMBL" id="DXIQ01000063">
    <property type="protein sequence ID" value="HIV39290.1"/>
    <property type="molecule type" value="Genomic_DNA"/>
</dbReference>
<reference evidence="6" key="1">
    <citation type="journal article" date="2021" name="PeerJ">
        <title>Extensive microbial diversity within the chicken gut microbiome revealed by metagenomics and culture.</title>
        <authorList>
            <person name="Gilroy R."/>
            <person name="Ravi A."/>
            <person name="Getino M."/>
            <person name="Pursley I."/>
            <person name="Horton D.L."/>
            <person name="Alikhan N.F."/>
            <person name="Baker D."/>
            <person name="Gharbi K."/>
            <person name="Hall N."/>
            <person name="Watson M."/>
            <person name="Adriaenssens E.M."/>
            <person name="Foster-Nyarko E."/>
            <person name="Jarju S."/>
            <person name="Secka A."/>
            <person name="Antonio M."/>
            <person name="Oren A."/>
            <person name="Chaudhuri R.R."/>
            <person name="La Ragione R."/>
            <person name="Hildebrand F."/>
            <person name="Pallen M.J."/>
        </authorList>
    </citation>
    <scope>NUCLEOTIDE SEQUENCE</scope>
    <source>
        <strain evidence="6">CHK195-9823</strain>
    </source>
</reference>
<dbReference type="AlphaFoldDB" id="A0A9D1PDM8"/>
<dbReference type="GO" id="GO:0003677">
    <property type="term" value="F:DNA binding"/>
    <property type="evidence" value="ECO:0007669"/>
    <property type="project" value="UniProtKB-KW"/>
</dbReference>
<dbReference type="Gene3D" id="3.40.50.2300">
    <property type="match status" value="1"/>
</dbReference>
<dbReference type="PANTHER" id="PTHR37299:SF1">
    <property type="entry name" value="STAGE 0 SPORULATION PROTEIN A HOMOLOG"/>
    <property type="match status" value="1"/>
</dbReference>
<evidence type="ECO:0000256" key="3">
    <source>
        <dbReference type="PROSITE-ProRule" id="PRU00169"/>
    </source>
</evidence>
<feature type="domain" description="HTH LytTR-type" evidence="5">
    <location>
        <begin position="129"/>
        <end position="228"/>
    </location>
</feature>
<accession>A0A9D1PDM8</accession>
<dbReference type="SMART" id="SM00448">
    <property type="entry name" value="REC"/>
    <property type="match status" value="1"/>
</dbReference>
<comment type="caution">
    <text evidence="6">The sequence shown here is derived from an EMBL/GenBank/DDBJ whole genome shotgun (WGS) entry which is preliminary data.</text>
</comment>
<proteinExistence type="predicted"/>
<evidence type="ECO:0000259" key="4">
    <source>
        <dbReference type="PROSITE" id="PS50110"/>
    </source>
</evidence>
<dbReference type="SUPFAM" id="SSF52172">
    <property type="entry name" value="CheY-like"/>
    <property type="match status" value="1"/>
</dbReference>
<dbReference type="PROSITE" id="PS50110">
    <property type="entry name" value="RESPONSE_REGULATORY"/>
    <property type="match status" value="1"/>
</dbReference>
<dbReference type="InterPro" id="IPR001789">
    <property type="entry name" value="Sig_transdc_resp-reg_receiver"/>
</dbReference>
<dbReference type="PANTHER" id="PTHR37299">
    <property type="entry name" value="TRANSCRIPTIONAL REGULATOR-RELATED"/>
    <property type="match status" value="1"/>
</dbReference>
<sequence>MKIAVCDDDLIFQRKIKEELDQYYQSLDVLVEIFSSGEDLLRAAAADPYGFFCVFLDIEMPGIDGMETARRLGELNRNLPVLFLTSHRDLAVEGYELNAFRFLTKPLEHERLCRSLAALEAKGREQARISVTKDGRDLFLPVEDLLYIKSENIYLSLVTPDHTYLIRKKLKDLLPQLPPAMFCQIHRSYVVNLHKVFSYSGKDLVMEDQTVLPVSRNRRETLKEALLRSMAGKAAWEIQEDRL</sequence>
<keyword evidence="6" id="KW-0238">DNA-binding</keyword>
<comment type="function">
    <text evidence="2">May play the central regulatory role in sporulation. It may be an element of the effector pathway responsible for the activation of sporulation genes in response to nutritional stress. Spo0A may act in concert with spo0H (a sigma factor) to control the expression of some genes that are critical to the sporulation process.</text>
</comment>
<gene>
    <name evidence="6" type="ORF">H9747_09905</name>
</gene>